<dbReference type="AlphaFoldDB" id="A0AAQ3M8L4"/>
<evidence type="ECO:0000313" key="2">
    <source>
        <dbReference type="EMBL" id="WPH02898.1"/>
    </source>
</evidence>
<evidence type="ECO:0000256" key="1">
    <source>
        <dbReference type="SAM" id="MobiDB-lite"/>
    </source>
</evidence>
<evidence type="ECO:0000313" key="3">
    <source>
        <dbReference type="Proteomes" id="UP001303373"/>
    </source>
</evidence>
<feature type="compositionally biased region" description="Basic and acidic residues" evidence="1">
    <location>
        <begin position="72"/>
        <end position="85"/>
    </location>
</feature>
<proteinExistence type="predicted"/>
<dbReference type="EMBL" id="CP138588">
    <property type="protein sequence ID" value="WPH02898.1"/>
    <property type="molecule type" value="Genomic_DNA"/>
</dbReference>
<sequence length="469" mass="53015">MLTAPLLPRRISLQSTPSLLLSPLWSRWTGSYAGRTKSPSFAHDAGDKLNPYSAPRRQTRLTKIEPTNQSQSREKSDKKNDERPLIEQLFPEETKRYNEAQRQSQREIPRLPLDATPIVPHKQRRKDVKTEKRQQVAFIQKQLEQEMQENGPELTLLVLRNATPNLIEEDFRRLIPQGKHVEGWTLERGDILQVIPGRNLATLEQESYYYLLFSSQLSAFAYQGQATRISRLAASHTPTSVMSVVPPIPGHAVDGIDAHAAIDSFALTPAGQTLELRQIKRPLSPILDSIIRYRGYPSLVNRPDRLPYELRLTLDGPQLQAPVLNHIFLKSATARASPWSGGVEQAPRITKWNPTAAAALARVAQNSTNGKIATSDSNGSQETELAQIIHDTKRLERTWEASRNEENAEVRPKGRPPPGVFILGFHTENAAQAFRRFWHRREMTWKGVDLRVGDHADDLPPIANVETLW</sequence>
<organism evidence="2 3">
    <name type="scientific">Acrodontium crateriforme</name>
    <dbReference type="NCBI Taxonomy" id="150365"/>
    <lineage>
        <taxon>Eukaryota</taxon>
        <taxon>Fungi</taxon>
        <taxon>Dikarya</taxon>
        <taxon>Ascomycota</taxon>
        <taxon>Pezizomycotina</taxon>
        <taxon>Dothideomycetes</taxon>
        <taxon>Dothideomycetidae</taxon>
        <taxon>Mycosphaerellales</taxon>
        <taxon>Teratosphaeriaceae</taxon>
        <taxon>Acrodontium</taxon>
    </lineage>
</organism>
<gene>
    <name evidence="2" type="ORF">R9X50_00576600</name>
</gene>
<name>A0AAQ3M8L4_9PEZI</name>
<reference evidence="2 3" key="1">
    <citation type="submission" date="2023-11" db="EMBL/GenBank/DDBJ databases">
        <title>An acidophilic fungus is an integral part of prey digestion in a carnivorous sundew plant.</title>
        <authorList>
            <person name="Tsai I.J."/>
        </authorList>
    </citation>
    <scope>NUCLEOTIDE SEQUENCE [LARGE SCALE GENOMIC DNA]</scope>
    <source>
        <strain evidence="2">169a</strain>
    </source>
</reference>
<keyword evidence="3" id="KW-1185">Reference proteome</keyword>
<protein>
    <submittedName>
        <fullName evidence="2">Uncharacterized protein</fullName>
    </submittedName>
</protein>
<accession>A0AAQ3M8L4</accession>
<dbReference type="Proteomes" id="UP001303373">
    <property type="component" value="Chromosome 9"/>
</dbReference>
<feature type="region of interest" description="Disordered" evidence="1">
    <location>
        <begin position="37"/>
        <end position="89"/>
    </location>
</feature>